<dbReference type="InterPro" id="IPR029063">
    <property type="entry name" value="SAM-dependent_MTases_sf"/>
</dbReference>
<protein>
    <submittedName>
        <fullName evidence="7">Site-specific DNA-methyltransferase</fullName>
    </submittedName>
</protein>
<dbReference type="GO" id="GO:0032259">
    <property type="term" value="P:methylation"/>
    <property type="evidence" value="ECO:0007669"/>
    <property type="project" value="UniProtKB-KW"/>
</dbReference>
<proteinExistence type="inferred from homology"/>
<dbReference type="InterPro" id="IPR002295">
    <property type="entry name" value="N4/N6-MTase_EcoPI_Mod-like"/>
</dbReference>
<evidence type="ECO:0000256" key="2">
    <source>
        <dbReference type="ARBA" id="ARBA00022603"/>
    </source>
</evidence>
<evidence type="ECO:0000256" key="3">
    <source>
        <dbReference type="ARBA" id="ARBA00022679"/>
    </source>
</evidence>
<dbReference type="PROSITE" id="PS00092">
    <property type="entry name" value="N6_MTASE"/>
    <property type="match status" value="1"/>
</dbReference>
<keyword evidence="2 7" id="KW-0489">Methyltransferase</keyword>
<dbReference type="GO" id="GO:0008170">
    <property type="term" value="F:N-methyltransferase activity"/>
    <property type="evidence" value="ECO:0007669"/>
    <property type="project" value="InterPro"/>
</dbReference>
<dbReference type="InterPro" id="IPR002941">
    <property type="entry name" value="DNA_methylase_N4/N6"/>
</dbReference>
<evidence type="ECO:0000256" key="4">
    <source>
        <dbReference type="ARBA" id="ARBA00022691"/>
    </source>
</evidence>
<dbReference type="SUPFAM" id="SSF53335">
    <property type="entry name" value="S-adenosyl-L-methionine-dependent methyltransferases"/>
    <property type="match status" value="1"/>
</dbReference>
<feature type="domain" description="DNA methylase N-4/N-6" evidence="6">
    <location>
        <begin position="104"/>
        <end position="452"/>
    </location>
</feature>
<dbReference type="PRINTS" id="PR00506">
    <property type="entry name" value="D21N6MTFRASE"/>
</dbReference>
<gene>
    <name evidence="7" type="ORF">H0193_02060</name>
</gene>
<organism evidence="7 8">
    <name type="scientific">Corynebacterium haemomassiliense</name>
    <dbReference type="NCBI Taxonomy" id="2754726"/>
    <lineage>
        <taxon>Bacteria</taxon>
        <taxon>Bacillati</taxon>
        <taxon>Actinomycetota</taxon>
        <taxon>Actinomycetes</taxon>
        <taxon>Mycobacteriales</taxon>
        <taxon>Corynebacteriaceae</taxon>
        <taxon>Corynebacterium</taxon>
    </lineage>
</organism>
<evidence type="ECO:0000259" key="6">
    <source>
        <dbReference type="Pfam" id="PF01555"/>
    </source>
</evidence>
<comment type="similarity">
    <text evidence="1">Belongs to the N(4)/N(6)-methyltransferase family.</text>
</comment>
<keyword evidence="8" id="KW-1185">Reference proteome</keyword>
<feature type="region of interest" description="Disordered" evidence="5">
    <location>
        <begin position="470"/>
        <end position="493"/>
    </location>
</feature>
<evidence type="ECO:0000256" key="5">
    <source>
        <dbReference type="SAM" id="MobiDB-lite"/>
    </source>
</evidence>
<dbReference type="RefSeq" id="WP_181888341.1">
    <property type="nucleotide sequence ID" value="NZ_CP170998.1"/>
</dbReference>
<comment type="caution">
    <text evidence="7">The sequence shown here is derived from an EMBL/GenBank/DDBJ whole genome shotgun (WGS) entry which is preliminary data.</text>
</comment>
<evidence type="ECO:0000256" key="1">
    <source>
        <dbReference type="ARBA" id="ARBA00006594"/>
    </source>
</evidence>
<dbReference type="InterPro" id="IPR002052">
    <property type="entry name" value="DNA_methylase_N6_adenine_CS"/>
</dbReference>
<dbReference type="Gene3D" id="3.40.50.150">
    <property type="entry name" value="Vaccinia Virus protein VP39"/>
    <property type="match status" value="2"/>
</dbReference>
<evidence type="ECO:0000313" key="7">
    <source>
        <dbReference type="EMBL" id="MBA5243613.1"/>
    </source>
</evidence>
<dbReference type="Proteomes" id="UP000523682">
    <property type="component" value="Unassembled WGS sequence"/>
</dbReference>
<evidence type="ECO:0000313" key="8">
    <source>
        <dbReference type="Proteomes" id="UP000523682"/>
    </source>
</evidence>
<name>A0A7W2E9H2_9CORY</name>
<dbReference type="Pfam" id="PF01555">
    <property type="entry name" value="N6_N4_Mtase"/>
    <property type="match status" value="1"/>
</dbReference>
<sequence length="671" mass="74658">MAGAKQLLELTWFNKDKALIPSEEGRYAYEWVDPKDPRYCETRALVVDEVVTGKQSPKDEDTRYSERADLEPTEDNLLVLGESGDVLEALAHVPELREKYLGKVKCIYIDPPFNTAQTFANYEDNLEHSVWLTMMRDRLVHLRKLLSDDGSIWVHLDDVENHRMRVLMDEVFGSGNFVAEVVWEKTYSPRNDSKGIPAVTDTILVYSKSGGFFPNRLPRTEEMDARYKNPDNDTRGAWKNADSSAPGAVTHLGMIYGIQHPITGEMTYPSTGRCWPFSQEKMLEIFSGWGPYERGEITDKELENQQRVAGSSVEARTDVPPLVMRDWSRNKVHAQKRYEEGNWPQFYPTRGGTGGFGRKTYLTDVDSGRLATNLLPYSEVGHTDTAAKEIRALFPGTSAFSTPKPERLLERIIHIATDPGDVVLDVFAGSGTTAAVAQKMGRRWVTCELVEDTFNRFTRPRLEKVINNEDQGGISIQKPERVDATEEGLPDGLSPEDAQKFNSALNKVLAANPELKTESVVKALKTATKTKNQKGVVNWRGGGGFAVAHLAPQCFDYVPELGLVTLTEAATGAALVNSVAANLNFSLTPDNRHFNGKRGSMFLKVVEGRLDQDKAEDLLAHLNEGEGVTLAATELEPGIRQFARTTGKPCQIVHIPNDIFTYSATATQEGK</sequence>
<accession>A0A7W2E9H2</accession>
<dbReference type="GO" id="GO:0003677">
    <property type="term" value="F:DNA binding"/>
    <property type="evidence" value="ECO:0007669"/>
    <property type="project" value="InterPro"/>
</dbReference>
<dbReference type="EMBL" id="JACDTZ010000001">
    <property type="protein sequence ID" value="MBA5243613.1"/>
    <property type="molecule type" value="Genomic_DNA"/>
</dbReference>
<reference evidence="7 8" key="1">
    <citation type="submission" date="2020-07" db="EMBL/GenBank/DDBJ databases">
        <title>Draft genome and description of Corynebacterium haemomassiliense strain Marseile-Q3615 sp. nov.</title>
        <authorList>
            <person name="Boxberger M."/>
            <person name="La Scola B."/>
        </authorList>
    </citation>
    <scope>NUCLEOTIDE SEQUENCE [LARGE SCALE GENOMIC DNA]</scope>
    <source>
        <strain evidence="7 8">Marseille-Q3615</strain>
    </source>
</reference>
<keyword evidence="3 7" id="KW-0808">Transferase</keyword>
<dbReference type="AlphaFoldDB" id="A0A7W2E9H2"/>
<keyword evidence="4" id="KW-0949">S-adenosyl-L-methionine</keyword>